<protein>
    <submittedName>
        <fullName evidence="4">3-hydroxybutyryl-CoA dehydrogenase</fullName>
    </submittedName>
</protein>
<evidence type="ECO:0000256" key="1">
    <source>
        <dbReference type="ARBA" id="ARBA00005086"/>
    </source>
</evidence>
<dbReference type="RefSeq" id="WP_165873711.1">
    <property type="nucleotide sequence ID" value="NZ_SLXV01000019.1"/>
</dbReference>
<dbReference type="InterPro" id="IPR006108">
    <property type="entry name" value="3HC_DH_C"/>
</dbReference>
<comment type="pathway">
    <text evidence="1">Lipid metabolism; butanoate metabolism.</text>
</comment>
<evidence type="ECO:0000256" key="2">
    <source>
        <dbReference type="ARBA" id="ARBA00009463"/>
    </source>
</evidence>
<gene>
    <name evidence="4" type="ORF">EDD57_11925</name>
</gene>
<dbReference type="SUPFAM" id="SSF48179">
    <property type="entry name" value="6-phosphogluconate dehydrogenase C-terminal domain-like"/>
    <property type="match status" value="1"/>
</dbReference>
<organism evidence="4 5">
    <name type="scientific">Baia soyae</name>
    <dbReference type="NCBI Taxonomy" id="1544746"/>
    <lineage>
        <taxon>Bacteria</taxon>
        <taxon>Bacillati</taxon>
        <taxon>Bacillota</taxon>
        <taxon>Bacilli</taxon>
        <taxon>Bacillales</taxon>
        <taxon>Thermoactinomycetaceae</taxon>
        <taxon>Baia</taxon>
    </lineage>
</organism>
<dbReference type="PANTHER" id="PTHR48075">
    <property type="entry name" value="3-HYDROXYACYL-COA DEHYDROGENASE FAMILY PROTEIN"/>
    <property type="match status" value="1"/>
</dbReference>
<dbReference type="EMBL" id="SLXV01000019">
    <property type="protein sequence ID" value="TCP67338.1"/>
    <property type="molecule type" value="Genomic_DNA"/>
</dbReference>
<dbReference type="Pfam" id="PF00725">
    <property type="entry name" value="3HCDH"/>
    <property type="match status" value="1"/>
</dbReference>
<dbReference type="AlphaFoldDB" id="A0A4R2RVF4"/>
<accession>A0A4R2RVF4</accession>
<dbReference type="GO" id="GO:0006631">
    <property type="term" value="P:fatty acid metabolic process"/>
    <property type="evidence" value="ECO:0007669"/>
    <property type="project" value="InterPro"/>
</dbReference>
<reference evidence="4 5" key="1">
    <citation type="submission" date="2019-03" db="EMBL/GenBank/DDBJ databases">
        <title>Genomic Encyclopedia of Type Strains, Phase IV (KMG-IV): sequencing the most valuable type-strain genomes for metagenomic binning, comparative biology and taxonomic classification.</title>
        <authorList>
            <person name="Goeker M."/>
        </authorList>
    </citation>
    <scope>NUCLEOTIDE SEQUENCE [LARGE SCALE GENOMIC DNA]</scope>
    <source>
        <strain evidence="4 5">DSM 46831</strain>
    </source>
</reference>
<dbReference type="GO" id="GO:0016616">
    <property type="term" value="F:oxidoreductase activity, acting on the CH-OH group of donors, NAD or NADP as acceptor"/>
    <property type="evidence" value="ECO:0007669"/>
    <property type="project" value="InterPro"/>
</dbReference>
<dbReference type="PANTHER" id="PTHR48075:SF5">
    <property type="entry name" value="3-HYDROXYBUTYRYL-COA DEHYDROGENASE"/>
    <property type="match status" value="1"/>
</dbReference>
<proteinExistence type="inferred from homology"/>
<dbReference type="Proteomes" id="UP000294746">
    <property type="component" value="Unassembled WGS sequence"/>
</dbReference>
<dbReference type="Gene3D" id="1.10.1040.10">
    <property type="entry name" value="N-(1-d-carboxylethyl)-l-norvaline Dehydrogenase, domain 2"/>
    <property type="match status" value="1"/>
</dbReference>
<dbReference type="Gene3D" id="3.40.50.720">
    <property type="entry name" value="NAD(P)-binding Rossmann-like Domain"/>
    <property type="match status" value="1"/>
</dbReference>
<dbReference type="InterPro" id="IPR013328">
    <property type="entry name" value="6PGD_dom2"/>
</dbReference>
<comment type="similarity">
    <text evidence="2">Belongs to the 3-hydroxyacyl-CoA dehydrogenase family.</text>
</comment>
<evidence type="ECO:0000259" key="3">
    <source>
        <dbReference type="Pfam" id="PF00725"/>
    </source>
</evidence>
<evidence type="ECO:0000313" key="4">
    <source>
        <dbReference type="EMBL" id="TCP67338.1"/>
    </source>
</evidence>
<feature type="domain" description="3-hydroxyacyl-CoA dehydrogenase C-terminal" evidence="3">
    <location>
        <begin position="141"/>
        <end position="237"/>
    </location>
</feature>
<keyword evidence="5" id="KW-1185">Reference proteome</keyword>
<name>A0A4R2RVF4_9BACL</name>
<comment type="caution">
    <text evidence="4">The sequence shown here is derived from an EMBL/GenBank/DDBJ whole genome shotgun (WGS) entry which is preliminary data.</text>
</comment>
<dbReference type="InterPro" id="IPR008927">
    <property type="entry name" value="6-PGluconate_DH-like_C_sf"/>
</dbReference>
<evidence type="ECO:0000313" key="5">
    <source>
        <dbReference type="Proteomes" id="UP000294746"/>
    </source>
</evidence>
<sequence length="263" mass="29983">MNEFVLLVGRGKLVEEIDLYLNQQGVKTKTLDQVFSPNEVIAVFDLEIGLNQEKRQLLQQVETRVTQQTPIFTSVLHRTATEIASWLFYPERLVGFSPLLMPTMTCVEICFPIQSLRPNHKLLSFWKQIGKEVEIVGDQPGLVFARTLALLVNEASFALSEGVAKATDIDLAMQKGLNHPQGPLQWADQVGIHHLYAVLEGLQREYGEDRYRPAPLLRKMMYAQFIGVEAEQGFYSYGPQEMRRDSHCFADRPERRSKMLSDA</sequence>